<gene>
    <name evidence="2" type="ORF">CITCOLO1_LOCUS21945</name>
</gene>
<feature type="region of interest" description="Disordered" evidence="1">
    <location>
        <begin position="95"/>
        <end position="122"/>
    </location>
</feature>
<organism evidence="2 3">
    <name type="scientific">Citrullus colocynthis</name>
    <name type="common">colocynth</name>
    <dbReference type="NCBI Taxonomy" id="252529"/>
    <lineage>
        <taxon>Eukaryota</taxon>
        <taxon>Viridiplantae</taxon>
        <taxon>Streptophyta</taxon>
        <taxon>Embryophyta</taxon>
        <taxon>Tracheophyta</taxon>
        <taxon>Spermatophyta</taxon>
        <taxon>Magnoliopsida</taxon>
        <taxon>eudicotyledons</taxon>
        <taxon>Gunneridae</taxon>
        <taxon>Pentapetalae</taxon>
        <taxon>rosids</taxon>
        <taxon>fabids</taxon>
        <taxon>Cucurbitales</taxon>
        <taxon>Cucurbitaceae</taxon>
        <taxon>Benincaseae</taxon>
        <taxon>Citrullus</taxon>
    </lineage>
</organism>
<accession>A0ABP0ZBQ9</accession>
<dbReference type="Proteomes" id="UP001642487">
    <property type="component" value="Chromosome 9"/>
</dbReference>
<evidence type="ECO:0000313" key="3">
    <source>
        <dbReference type="Proteomes" id="UP001642487"/>
    </source>
</evidence>
<reference evidence="2 3" key="1">
    <citation type="submission" date="2024-03" db="EMBL/GenBank/DDBJ databases">
        <authorList>
            <person name="Gkanogiannis A."/>
            <person name="Becerra Lopez-Lavalle L."/>
        </authorList>
    </citation>
    <scope>NUCLEOTIDE SEQUENCE [LARGE SCALE GENOMIC DNA]</scope>
</reference>
<protein>
    <submittedName>
        <fullName evidence="2">Uncharacterized protein</fullName>
    </submittedName>
</protein>
<name>A0ABP0ZBQ9_9ROSI</name>
<evidence type="ECO:0000256" key="1">
    <source>
        <dbReference type="SAM" id="MobiDB-lite"/>
    </source>
</evidence>
<proteinExistence type="predicted"/>
<feature type="compositionally biased region" description="Acidic residues" evidence="1">
    <location>
        <begin position="98"/>
        <end position="113"/>
    </location>
</feature>
<dbReference type="PANTHER" id="PTHR37194:SF2">
    <property type="entry name" value="T2E6.7-RELATED"/>
    <property type="match status" value="1"/>
</dbReference>
<dbReference type="EMBL" id="OZ021743">
    <property type="protein sequence ID" value="CAK9329487.1"/>
    <property type="molecule type" value="Genomic_DNA"/>
</dbReference>
<evidence type="ECO:0000313" key="2">
    <source>
        <dbReference type="EMBL" id="CAK9329487.1"/>
    </source>
</evidence>
<keyword evidence="3" id="KW-1185">Reference proteome</keyword>
<sequence>MGLYSKILFRMPSSLKPPSDLYYQLWSALHFLSPPNHYPPNSPLHYLHCPFWSPLHDQRYIVNASNRGTLSEQLISMKEDSMAILKEYRTKHNVPNDVPDELIEEASEDDDETAEKPQVKAKKTKLFMDQTLKF</sequence>
<dbReference type="PANTHER" id="PTHR37194">
    <property type="entry name" value="T2E6.7-RELATED"/>
    <property type="match status" value="1"/>
</dbReference>